<keyword evidence="3 5" id="KW-1133">Transmembrane helix</keyword>
<feature type="transmembrane region" description="Helical" evidence="5">
    <location>
        <begin position="382"/>
        <end position="412"/>
    </location>
</feature>
<proteinExistence type="predicted"/>
<feature type="transmembrane region" description="Helical" evidence="5">
    <location>
        <begin position="206"/>
        <end position="233"/>
    </location>
</feature>
<evidence type="ECO:0000256" key="4">
    <source>
        <dbReference type="ARBA" id="ARBA00023136"/>
    </source>
</evidence>
<protein>
    <submittedName>
        <fullName evidence="7">Sulfate permease</fullName>
    </submittedName>
</protein>
<comment type="subcellular location">
    <subcellularLocation>
        <location evidence="1">Membrane</location>
        <topology evidence="1">Multi-pass membrane protein</topology>
    </subcellularLocation>
</comment>
<dbReference type="InterPro" id="IPR036513">
    <property type="entry name" value="STAS_dom_sf"/>
</dbReference>
<keyword evidence="4 5" id="KW-0472">Membrane</keyword>
<accession>A0ABT5IZE2</accession>
<dbReference type="CDD" id="cd07042">
    <property type="entry name" value="STAS_SulP_like_sulfate_transporter"/>
    <property type="match status" value="1"/>
</dbReference>
<dbReference type="Proteomes" id="UP001219956">
    <property type="component" value="Unassembled WGS sequence"/>
</dbReference>
<feature type="transmembrane region" description="Helical" evidence="5">
    <location>
        <begin position="129"/>
        <end position="147"/>
    </location>
</feature>
<dbReference type="Pfam" id="PF01740">
    <property type="entry name" value="STAS"/>
    <property type="match status" value="1"/>
</dbReference>
<organism evidence="7 8">
    <name type="scientific">Vogesella aquatica</name>
    <dbReference type="NCBI Taxonomy" id="2984206"/>
    <lineage>
        <taxon>Bacteria</taxon>
        <taxon>Pseudomonadati</taxon>
        <taxon>Pseudomonadota</taxon>
        <taxon>Betaproteobacteria</taxon>
        <taxon>Neisseriales</taxon>
        <taxon>Chromobacteriaceae</taxon>
        <taxon>Vogesella</taxon>
    </lineage>
</organism>
<evidence type="ECO:0000259" key="6">
    <source>
        <dbReference type="PROSITE" id="PS50801"/>
    </source>
</evidence>
<dbReference type="InterPro" id="IPR002645">
    <property type="entry name" value="STAS_dom"/>
</dbReference>
<name>A0ABT5IZE2_9NEIS</name>
<dbReference type="Gene3D" id="3.30.750.24">
    <property type="entry name" value="STAS domain"/>
    <property type="match status" value="1"/>
</dbReference>
<dbReference type="SUPFAM" id="SSF52091">
    <property type="entry name" value="SpoIIaa-like"/>
    <property type="match status" value="1"/>
</dbReference>
<feature type="transmembrane region" description="Helical" evidence="5">
    <location>
        <begin position="28"/>
        <end position="48"/>
    </location>
</feature>
<evidence type="ECO:0000256" key="3">
    <source>
        <dbReference type="ARBA" id="ARBA00022989"/>
    </source>
</evidence>
<feature type="transmembrane region" description="Helical" evidence="5">
    <location>
        <begin position="176"/>
        <end position="194"/>
    </location>
</feature>
<feature type="transmembrane region" description="Helical" evidence="5">
    <location>
        <begin position="332"/>
        <end position="361"/>
    </location>
</feature>
<keyword evidence="8" id="KW-1185">Reference proteome</keyword>
<dbReference type="PROSITE" id="PS50801">
    <property type="entry name" value="STAS"/>
    <property type="match status" value="1"/>
</dbReference>
<feature type="transmembrane region" description="Helical" evidence="5">
    <location>
        <begin position="54"/>
        <end position="70"/>
    </location>
</feature>
<dbReference type="EMBL" id="JAQQLF010000014">
    <property type="protein sequence ID" value="MDC7717939.1"/>
    <property type="molecule type" value="Genomic_DNA"/>
</dbReference>
<evidence type="ECO:0000313" key="8">
    <source>
        <dbReference type="Proteomes" id="UP001219956"/>
    </source>
</evidence>
<evidence type="ECO:0000256" key="1">
    <source>
        <dbReference type="ARBA" id="ARBA00004141"/>
    </source>
</evidence>
<reference evidence="7 8" key="1">
    <citation type="submission" date="2023-01" db="EMBL/GenBank/DDBJ databases">
        <title>Novel species of the genus Vogesella isolated from rivers.</title>
        <authorList>
            <person name="Lu H."/>
        </authorList>
    </citation>
    <scope>NUCLEOTIDE SEQUENCE [LARGE SCALE GENOMIC DNA]</scope>
    <source>
        <strain evidence="7 8">DC21W</strain>
    </source>
</reference>
<evidence type="ECO:0000256" key="2">
    <source>
        <dbReference type="ARBA" id="ARBA00022692"/>
    </source>
</evidence>
<dbReference type="InterPro" id="IPR011547">
    <property type="entry name" value="SLC26A/SulP_dom"/>
</dbReference>
<dbReference type="PANTHER" id="PTHR11814">
    <property type="entry name" value="SULFATE TRANSPORTER"/>
    <property type="match status" value="1"/>
</dbReference>
<dbReference type="Pfam" id="PF00916">
    <property type="entry name" value="Sulfate_transp"/>
    <property type="match status" value="1"/>
</dbReference>
<feature type="domain" description="STAS" evidence="6">
    <location>
        <begin position="445"/>
        <end position="546"/>
    </location>
</feature>
<feature type="transmembrane region" description="Helical" evidence="5">
    <location>
        <begin position="289"/>
        <end position="312"/>
    </location>
</feature>
<feature type="transmembrane region" description="Helical" evidence="5">
    <location>
        <begin position="253"/>
        <end position="277"/>
    </location>
</feature>
<evidence type="ECO:0000256" key="5">
    <source>
        <dbReference type="SAM" id="Phobius"/>
    </source>
</evidence>
<dbReference type="NCBIfam" id="TIGR00815">
    <property type="entry name" value="sulP"/>
    <property type="match status" value="1"/>
</dbReference>
<dbReference type="InterPro" id="IPR001902">
    <property type="entry name" value="SLC26A/SulP_fam"/>
</dbReference>
<comment type="caution">
    <text evidence="7">The sequence shown here is derived from an EMBL/GenBank/DDBJ whole genome shotgun (WGS) entry which is preliminary data.</text>
</comment>
<keyword evidence="2 5" id="KW-0812">Transmembrane</keyword>
<sequence length="557" mass="58916">MLTALPGLRPTLLDTLRHYNRQLFRQDLMAGLTVGIVALPLAMAFAIASGVPPQAGIFTAVIAGFIASVLGGTRLCVTGPTGAFIVIIYGIVLKYGVANLIICTFMAGVMLVIMGLLRLGQVIKFFPMPLITGFTNGIAVLIFLTQLKDFFGLPIDKMPAGFFAVMDLLRITLPQFDPLTLAISMASLLLILFWPKRLGKTLPGPFVALILATLTVALFELPLATIGSKFGGIPQGLPGFHGLSFDPEHLSDLLAPAFTIALLGAIESLLCAVVADSLTGDKHDANQELIAQGVANMVVPFFGGIPATGAIARTATNISNGGQTPVSGIVHAVLLLLVILVAAPLAAYIPLAALAAILISVAIKMGDWDIRKAAQFPRQDTAVLAITFALTVIFDLTIAVEIGLLIAAVFFIKRMAASTSVQQLKPEHAVLYERHSIAGKHVPAGCVAYRVEGALFFGAADTVEQIAQEAPEARVIILQLHRLVLLDTSGLLALSALNQRLAQQNRTLVICGAGTEVTAMIRSAHLAEEMGPRNIQPDLTTALQRAEEVLISGVVWG</sequence>
<feature type="transmembrane region" description="Helical" evidence="5">
    <location>
        <begin position="98"/>
        <end position="117"/>
    </location>
</feature>
<dbReference type="RefSeq" id="WP_272752247.1">
    <property type="nucleotide sequence ID" value="NZ_JAQQLF010000014.1"/>
</dbReference>
<evidence type="ECO:0000313" key="7">
    <source>
        <dbReference type="EMBL" id="MDC7717939.1"/>
    </source>
</evidence>
<gene>
    <name evidence="7" type="primary">sulP</name>
    <name evidence="7" type="ORF">PQU95_12020</name>
</gene>